<sequence length="263" mass="28583">MASSPPCKGCSASGSCTCSLRRPITPAAGHCVCSAPAPDSTVPLPQLATPASPRTGDTSGQGLHLQSPGPSRARDSSILRPKGLFHGRCLPLTWASHSASGHLLMEPEALEVCPYNPHHRVPLSRFQYHLASCRRKNPKKARKMASCRYNACHVVPIKQLEEHEAMCANRSTVEEDDSLSPLKVNLPGSEQQGDSPPAPPWLTHPDVWNVDGTNCHPMFVLKTFVPQKLVCESDTRESEREDAPSALNTPKRCSDQEIKSETN</sequence>
<evidence type="ECO:0000256" key="2">
    <source>
        <dbReference type="ARBA" id="ARBA00022771"/>
    </source>
</evidence>
<evidence type="ECO:0000313" key="7">
    <source>
        <dbReference type="EMBL" id="KAG8513374.1"/>
    </source>
</evidence>
<dbReference type="InterPro" id="IPR036236">
    <property type="entry name" value="Znf_C2H2_sf"/>
</dbReference>
<feature type="compositionally biased region" description="Basic and acidic residues" evidence="5">
    <location>
        <begin position="252"/>
        <end position="263"/>
    </location>
</feature>
<keyword evidence="3" id="KW-0862">Zinc</keyword>
<dbReference type="InterPro" id="IPR051591">
    <property type="entry name" value="UPF0224_FAM112_RNA_Proc"/>
</dbReference>
<accession>A0A8J6A0R6</accession>
<dbReference type="PANTHER" id="PTHR21402">
    <property type="entry name" value="GAMETOCYTE SPECIFIC FACTOR 1-RELATED"/>
    <property type="match status" value="1"/>
</dbReference>
<name>A0A8J6A0R6_GALPY</name>
<feature type="domain" description="CHHC U11-48K-type" evidence="6">
    <location>
        <begin position="144"/>
        <end position="171"/>
    </location>
</feature>
<evidence type="ECO:0000259" key="6">
    <source>
        <dbReference type="PROSITE" id="PS51800"/>
    </source>
</evidence>
<keyword evidence="1" id="KW-0479">Metal-binding</keyword>
<evidence type="ECO:0000256" key="3">
    <source>
        <dbReference type="ARBA" id="ARBA00022833"/>
    </source>
</evidence>
<gene>
    <name evidence="7" type="ORF">J0S82_018701</name>
</gene>
<keyword evidence="8" id="KW-1185">Reference proteome</keyword>
<evidence type="ECO:0000313" key="8">
    <source>
        <dbReference type="Proteomes" id="UP000700334"/>
    </source>
</evidence>
<dbReference type="GO" id="GO:0008270">
    <property type="term" value="F:zinc ion binding"/>
    <property type="evidence" value="ECO:0007669"/>
    <property type="project" value="UniProtKB-KW"/>
</dbReference>
<dbReference type="PROSITE" id="PS51800">
    <property type="entry name" value="ZF_CHHC_U11_48K"/>
    <property type="match status" value="2"/>
</dbReference>
<dbReference type="PANTHER" id="PTHR21402:SF3">
    <property type="entry name" value="GAMETOCYTE-SPECIFIC FACTOR 1-LIKE"/>
    <property type="match status" value="1"/>
</dbReference>
<dbReference type="Proteomes" id="UP000700334">
    <property type="component" value="Unassembled WGS sequence"/>
</dbReference>
<dbReference type="SUPFAM" id="SSF57667">
    <property type="entry name" value="beta-beta-alpha zinc fingers"/>
    <property type="match status" value="1"/>
</dbReference>
<protein>
    <submittedName>
        <fullName evidence="7">Gametocyte-specific factor 1-like</fullName>
    </submittedName>
</protein>
<evidence type="ECO:0000256" key="5">
    <source>
        <dbReference type="SAM" id="MobiDB-lite"/>
    </source>
</evidence>
<feature type="region of interest" description="Disordered" evidence="5">
    <location>
        <begin position="44"/>
        <end position="77"/>
    </location>
</feature>
<dbReference type="OrthoDB" id="10069248at2759"/>
<feature type="domain" description="CHHC U11-48K-type" evidence="6">
    <location>
        <begin position="110"/>
        <end position="137"/>
    </location>
</feature>
<evidence type="ECO:0000256" key="1">
    <source>
        <dbReference type="ARBA" id="ARBA00022723"/>
    </source>
</evidence>
<dbReference type="InterPro" id="IPR022776">
    <property type="entry name" value="TRM13/UPF0224_CHHC_Znf_dom"/>
</dbReference>
<comment type="caution">
    <text evidence="7">The sequence shown here is derived from an EMBL/GenBank/DDBJ whole genome shotgun (WGS) entry which is preliminary data.</text>
</comment>
<feature type="region of interest" description="Disordered" evidence="5">
    <location>
        <begin position="171"/>
        <end position="204"/>
    </location>
</feature>
<dbReference type="EMBL" id="JAGFMF010011769">
    <property type="protein sequence ID" value="KAG8513374.1"/>
    <property type="molecule type" value="Genomic_DNA"/>
</dbReference>
<proteinExistence type="predicted"/>
<feature type="region of interest" description="Disordered" evidence="5">
    <location>
        <begin position="232"/>
        <end position="263"/>
    </location>
</feature>
<reference evidence="7" key="1">
    <citation type="journal article" date="2021" name="Evol. Appl.">
        <title>The genome of the Pyrenean desman and the effects of bottlenecks and inbreeding on the genomic landscape of an endangered species.</title>
        <authorList>
            <person name="Escoda L."/>
            <person name="Castresana J."/>
        </authorList>
    </citation>
    <scope>NUCLEOTIDE SEQUENCE</scope>
    <source>
        <strain evidence="7">IBE-C5619</strain>
    </source>
</reference>
<evidence type="ECO:0000256" key="4">
    <source>
        <dbReference type="PROSITE-ProRule" id="PRU01141"/>
    </source>
</evidence>
<feature type="compositionally biased region" description="Basic and acidic residues" evidence="5">
    <location>
        <begin position="232"/>
        <end position="243"/>
    </location>
</feature>
<organism evidence="7 8">
    <name type="scientific">Galemys pyrenaicus</name>
    <name type="common">Iberian desman</name>
    <name type="synonym">Pyrenean desman</name>
    <dbReference type="NCBI Taxonomy" id="202257"/>
    <lineage>
        <taxon>Eukaryota</taxon>
        <taxon>Metazoa</taxon>
        <taxon>Chordata</taxon>
        <taxon>Craniata</taxon>
        <taxon>Vertebrata</taxon>
        <taxon>Euteleostomi</taxon>
        <taxon>Mammalia</taxon>
        <taxon>Eutheria</taxon>
        <taxon>Laurasiatheria</taxon>
        <taxon>Eulipotyphla</taxon>
        <taxon>Talpidae</taxon>
        <taxon>Galemys</taxon>
    </lineage>
</organism>
<dbReference type="Pfam" id="PF05253">
    <property type="entry name" value="zf-U11-48K"/>
    <property type="match status" value="2"/>
</dbReference>
<dbReference type="AlphaFoldDB" id="A0A8J6A0R6"/>
<keyword evidence="2 4" id="KW-0863">Zinc-finger</keyword>